<organism evidence="9 10">
    <name type="scientific">Adineta ricciae</name>
    <name type="common">Rotifer</name>
    <dbReference type="NCBI Taxonomy" id="249248"/>
    <lineage>
        <taxon>Eukaryota</taxon>
        <taxon>Metazoa</taxon>
        <taxon>Spiralia</taxon>
        <taxon>Gnathifera</taxon>
        <taxon>Rotifera</taxon>
        <taxon>Eurotatoria</taxon>
        <taxon>Bdelloidea</taxon>
        <taxon>Adinetida</taxon>
        <taxon>Adinetidae</taxon>
        <taxon>Adineta</taxon>
    </lineage>
</organism>
<keyword evidence="5" id="KW-0547">Nucleotide-binding</keyword>
<dbReference type="Pfam" id="PF02872">
    <property type="entry name" value="5_nucleotid_C"/>
    <property type="match status" value="1"/>
</dbReference>
<dbReference type="SUPFAM" id="SSF56300">
    <property type="entry name" value="Metallo-dependent phosphatases"/>
    <property type="match status" value="1"/>
</dbReference>
<dbReference type="GO" id="GO:0008253">
    <property type="term" value="F:5'-nucleotidase activity"/>
    <property type="evidence" value="ECO:0007669"/>
    <property type="project" value="UniProtKB-EC"/>
</dbReference>
<feature type="transmembrane region" description="Helical" evidence="6">
    <location>
        <begin position="12"/>
        <end position="33"/>
    </location>
</feature>
<dbReference type="PANTHER" id="PTHR11575">
    <property type="entry name" value="5'-NUCLEOTIDASE-RELATED"/>
    <property type="match status" value="1"/>
</dbReference>
<keyword evidence="6" id="KW-1133">Transmembrane helix</keyword>
<comment type="catalytic activity">
    <reaction evidence="1">
        <text>a ribonucleoside 5'-phosphate + H2O = a ribonucleoside + phosphate</text>
        <dbReference type="Rhea" id="RHEA:12484"/>
        <dbReference type="ChEBI" id="CHEBI:15377"/>
        <dbReference type="ChEBI" id="CHEBI:18254"/>
        <dbReference type="ChEBI" id="CHEBI:43474"/>
        <dbReference type="ChEBI" id="CHEBI:58043"/>
        <dbReference type="EC" id="3.1.3.5"/>
    </reaction>
</comment>
<evidence type="ECO:0000256" key="4">
    <source>
        <dbReference type="ARBA" id="ARBA00022729"/>
    </source>
</evidence>
<evidence type="ECO:0000256" key="2">
    <source>
        <dbReference type="ARBA" id="ARBA00006654"/>
    </source>
</evidence>
<evidence type="ECO:0000259" key="8">
    <source>
        <dbReference type="Pfam" id="PF02872"/>
    </source>
</evidence>
<evidence type="ECO:0000313" key="9">
    <source>
        <dbReference type="EMBL" id="CAF1221895.1"/>
    </source>
</evidence>
<dbReference type="InterPro" id="IPR006179">
    <property type="entry name" value="5_nucleotidase/apyrase"/>
</dbReference>
<dbReference type="Gene3D" id="3.90.780.10">
    <property type="entry name" value="5'-Nucleotidase, C-terminal domain"/>
    <property type="match status" value="1"/>
</dbReference>
<protein>
    <recommendedName>
        <fullName evidence="3">5'-nucleotidase</fullName>
        <ecNumber evidence="3">3.1.3.5</ecNumber>
    </recommendedName>
</protein>
<feature type="domain" description="Calcineurin-like phosphoesterase" evidence="7">
    <location>
        <begin position="89"/>
        <end position="303"/>
    </location>
</feature>
<comment type="caution">
    <text evidence="9">The sequence shown here is derived from an EMBL/GenBank/DDBJ whole genome shotgun (WGS) entry which is preliminary data.</text>
</comment>
<dbReference type="OrthoDB" id="10252235at2759"/>
<dbReference type="GO" id="GO:0000166">
    <property type="term" value="F:nucleotide binding"/>
    <property type="evidence" value="ECO:0007669"/>
    <property type="project" value="UniProtKB-KW"/>
</dbReference>
<keyword evidence="6" id="KW-0812">Transmembrane</keyword>
<dbReference type="InterPro" id="IPR036907">
    <property type="entry name" value="5'-Nucleotdase_C_sf"/>
</dbReference>
<evidence type="ECO:0000259" key="7">
    <source>
        <dbReference type="Pfam" id="PF00149"/>
    </source>
</evidence>
<keyword evidence="5" id="KW-0378">Hydrolase</keyword>
<accession>A0A814XY21</accession>
<dbReference type="AlphaFoldDB" id="A0A814XY21"/>
<dbReference type="PRINTS" id="PR01607">
    <property type="entry name" value="APYRASEFAMLY"/>
</dbReference>
<dbReference type="Proteomes" id="UP000663852">
    <property type="component" value="Unassembled WGS sequence"/>
</dbReference>
<evidence type="ECO:0000256" key="3">
    <source>
        <dbReference type="ARBA" id="ARBA00012643"/>
    </source>
</evidence>
<dbReference type="Gene3D" id="3.60.21.10">
    <property type="match status" value="1"/>
</dbReference>
<proteinExistence type="inferred from homology"/>
<comment type="similarity">
    <text evidence="2 5">Belongs to the 5'-nucleotidase family.</text>
</comment>
<dbReference type="InterPro" id="IPR008334">
    <property type="entry name" value="5'-Nucleotdase_C"/>
</dbReference>
<evidence type="ECO:0000313" key="10">
    <source>
        <dbReference type="Proteomes" id="UP000663852"/>
    </source>
</evidence>
<dbReference type="EMBL" id="CAJNOJ010000161">
    <property type="protein sequence ID" value="CAF1221895.1"/>
    <property type="molecule type" value="Genomic_DNA"/>
</dbReference>
<dbReference type="EC" id="3.1.3.5" evidence="3"/>
<dbReference type="GO" id="GO:0008768">
    <property type="term" value="F:UDP-sugar diphosphatase activity"/>
    <property type="evidence" value="ECO:0007669"/>
    <property type="project" value="TreeGrafter"/>
</dbReference>
<dbReference type="SUPFAM" id="SSF55816">
    <property type="entry name" value="5'-nucleotidase (syn. UDP-sugar hydrolase), C-terminal domain"/>
    <property type="match status" value="1"/>
</dbReference>
<dbReference type="InterPro" id="IPR004843">
    <property type="entry name" value="Calcineurin-like_PHP"/>
</dbReference>
<name>A0A814XY21_ADIRI</name>
<evidence type="ECO:0000256" key="5">
    <source>
        <dbReference type="RuleBase" id="RU362119"/>
    </source>
</evidence>
<keyword evidence="6" id="KW-0472">Membrane</keyword>
<dbReference type="Pfam" id="PF00149">
    <property type="entry name" value="Metallophos"/>
    <property type="match status" value="1"/>
</dbReference>
<evidence type="ECO:0000256" key="1">
    <source>
        <dbReference type="ARBA" id="ARBA00000815"/>
    </source>
</evidence>
<evidence type="ECO:0000256" key="6">
    <source>
        <dbReference type="SAM" id="Phobius"/>
    </source>
</evidence>
<dbReference type="GO" id="GO:0009166">
    <property type="term" value="P:nucleotide catabolic process"/>
    <property type="evidence" value="ECO:0007669"/>
    <property type="project" value="InterPro"/>
</dbReference>
<keyword evidence="4" id="KW-0732">Signal</keyword>
<sequence length="561" mass="64205">MNCRRQIEITFWQLCFLICLCILCVITALFGWFRPIYTNEHQRLAHRAPIRINNVTANVDIRRSLLSYLNDIGSPPKLNNPQSYVQWTFLQMNDVYELIPLGGGKKGGLARVATIRKLLLQENPNTITVLSGDVVSPSALGNSIVNGSMLNGKQMIAAFNTLGLDYATLGNHEFDLRVDSLRRRLNESKFEWIASNVYERNTTVPFHNVLPYKIITISNVKILLIGLTIDDNMGPVQTGPYVTITPQRTLPEFTHQYIKHLREKLRLKWDVLICLTHLNMQNDIEVVESNLDIDVVMGGHEHENYYLKRGSKYTPIYKADDNAFTVFIHRFAYQPKTKQLLIFSKLTQVSPRFHDEPETARVANYFYEAGLQAYRDDGYVPERVICVLPEGLNFDGRSAVIRSQQTHLTRALCNAMIDVANTTICVFNAGAIRLDDQIMGTITQYDILRCLPFPTNIISVRVNGVTLVKALNRGLMNINTGMFISYTGLEYDAVLEKWFLHPHRQPLDDENLILTIATIPYFVQNTELKHAYDHVATYKTMTRAFIDYLEKIYVKKIHSHA</sequence>
<gene>
    <name evidence="9" type="ORF">EDS130_LOCUS26462</name>
</gene>
<feature type="domain" description="5'-Nucleotidase C-terminal" evidence="8">
    <location>
        <begin position="401"/>
        <end position="493"/>
    </location>
</feature>
<dbReference type="PANTHER" id="PTHR11575:SF24">
    <property type="entry name" value="5'-NUCLEOTIDASE"/>
    <property type="match status" value="1"/>
</dbReference>
<dbReference type="InterPro" id="IPR029052">
    <property type="entry name" value="Metallo-depent_PP-like"/>
</dbReference>
<reference evidence="9" key="1">
    <citation type="submission" date="2021-02" db="EMBL/GenBank/DDBJ databases">
        <authorList>
            <person name="Nowell W R."/>
        </authorList>
    </citation>
    <scope>NUCLEOTIDE SEQUENCE</scope>
</reference>